<feature type="domain" description="Damage-control phosphatase ARMT1-like metal-binding" evidence="1">
    <location>
        <begin position="2"/>
        <end position="263"/>
    </location>
</feature>
<dbReference type="Pfam" id="PF01937">
    <property type="entry name" value="ARMT1-like_dom"/>
    <property type="match status" value="1"/>
</dbReference>
<gene>
    <name evidence="2" type="ORF">AMJ87_08050</name>
</gene>
<protein>
    <recommendedName>
        <fullName evidence="1">Damage-control phosphatase ARMT1-like metal-binding domain-containing protein</fullName>
    </recommendedName>
</protein>
<dbReference type="InterPro" id="IPR002791">
    <property type="entry name" value="ARMT1-like_metal-bd"/>
</dbReference>
<dbReference type="InterPro" id="IPR014444">
    <property type="entry name" value="PH1575-like"/>
</dbReference>
<reference evidence="2 3" key="1">
    <citation type="journal article" date="2015" name="Microbiome">
        <title>Genomic resolution of linkages in carbon, nitrogen, and sulfur cycling among widespread estuary sediment bacteria.</title>
        <authorList>
            <person name="Baker B.J."/>
            <person name="Lazar C.S."/>
            <person name="Teske A.P."/>
            <person name="Dick G.J."/>
        </authorList>
    </citation>
    <scope>NUCLEOTIDE SEQUENCE [LARGE SCALE GENOMIC DNA]</scope>
    <source>
        <strain evidence="2">SM23_60</strain>
    </source>
</reference>
<organism evidence="2 3">
    <name type="scientific">candidate division WOR_3 bacterium SM23_60</name>
    <dbReference type="NCBI Taxonomy" id="1703780"/>
    <lineage>
        <taxon>Bacteria</taxon>
        <taxon>Bacteria division WOR-3</taxon>
    </lineage>
</organism>
<dbReference type="Proteomes" id="UP000051096">
    <property type="component" value="Unassembled WGS sequence"/>
</dbReference>
<dbReference type="PIRSF" id="PIRSF006593">
    <property type="entry name" value="UCP006593"/>
    <property type="match status" value="1"/>
</dbReference>
<dbReference type="Gene3D" id="1.10.285.20">
    <property type="entry name" value="Uncharacterised protein PF01937, DUF89, domain 2"/>
    <property type="match status" value="1"/>
</dbReference>
<dbReference type="AlphaFoldDB" id="A0A0S8GD35"/>
<sequence length="270" mass="29918">MFRQAVKAARIAHLTDDAILSVLRTLGKQLSHTDFTATPPENSMIVYDTIRAIAKVDDVYHELKNTCTDAMLSQYTAFKRDIETASDPLLCALQYAALGNAIDPGANPDFSLNAILDTVHKPFTRSDYRAFRTQLDRTDNILIIADNAGETVLDRLLIEQLNRRVTYAVRSRPIINDATVHDAQRAGIEKVAKIIESGCFLPGTVLARCAPQFMRVFESADLIISKGQGNYETLSHEHRPMFFLLNVKCAVVADEIGAQVGDIVLIQNKA</sequence>
<dbReference type="InterPro" id="IPR036075">
    <property type="entry name" value="ARMT-1-like_metal-bd_sf"/>
</dbReference>
<name>A0A0S8GD35_UNCW3</name>
<evidence type="ECO:0000313" key="2">
    <source>
        <dbReference type="EMBL" id="KPK70967.1"/>
    </source>
</evidence>
<accession>A0A0S8GD35</accession>
<dbReference type="EMBL" id="LJUO01000076">
    <property type="protein sequence ID" value="KPK70967.1"/>
    <property type="molecule type" value="Genomic_DNA"/>
</dbReference>
<dbReference type="PATRIC" id="fig|1703780.3.peg.474"/>
<proteinExistence type="predicted"/>
<dbReference type="Gene3D" id="3.40.50.10880">
    <property type="entry name" value="Uncharacterised protein PF01937, DUF89, domain 3"/>
    <property type="match status" value="1"/>
</dbReference>
<comment type="caution">
    <text evidence="2">The sequence shown here is derived from an EMBL/GenBank/DDBJ whole genome shotgun (WGS) entry which is preliminary data.</text>
</comment>
<evidence type="ECO:0000259" key="1">
    <source>
        <dbReference type="Pfam" id="PF01937"/>
    </source>
</evidence>
<dbReference type="SUPFAM" id="SSF111321">
    <property type="entry name" value="AF1104-like"/>
    <property type="match status" value="1"/>
</dbReference>
<evidence type="ECO:0000313" key="3">
    <source>
        <dbReference type="Proteomes" id="UP000051096"/>
    </source>
</evidence>